<organism evidence="1 2">
    <name type="scientific">Rouxiella silvae</name>
    <dbReference type="NCBI Taxonomy" id="1646373"/>
    <lineage>
        <taxon>Bacteria</taxon>
        <taxon>Pseudomonadati</taxon>
        <taxon>Pseudomonadota</taxon>
        <taxon>Gammaproteobacteria</taxon>
        <taxon>Enterobacterales</taxon>
        <taxon>Yersiniaceae</taxon>
        <taxon>Rouxiella</taxon>
    </lineage>
</organism>
<dbReference type="Proteomes" id="UP000192722">
    <property type="component" value="Unassembled WGS sequence"/>
</dbReference>
<protein>
    <submittedName>
        <fullName evidence="1">Uncharacterized protein</fullName>
    </submittedName>
</protein>
<evidence type="ECO:0000313" key="1">
    <source>
        <dbReference type="EMBL" id="ORJ22997.1"/>
    </source>
</evidence>
<reference evidence="1 2" key="1">
    <citation type="journal article" date="2017" name="Int. J. Syst. Evol. Microbiol.">
        <title>Rouxiella badensis sp. nov. and Rouxiella silvae sp. nov. isolated from peat bog soil in Germany and emendation of the genus description.</title>
        <authorList>
            <person name="Le Fleche-Mateos A."/>
            <person name="Kugler J.H."/>
            <person name="Hansen S.H."/>
            <person name="Syldatk C."/>
            <person name="Hausmann R."/>
            <person name="Lomprez F."/>
            <person name="Vandenbogaert M."/>
            <person name="Manuguerra J.C."/>
            <person name="Grimont P.A."/>
        </authorList>
    </citation>
    <scope>NUCLEOTIDE SEQUENCE [LARGE SCALE GENOMIC DNA]</scope>
    <source>
        <strain evidence="1 2">213</strain>
    </source>
</reference>
<proteinExistence type="predicted"/>
<name>A0ABX3U646_9GAMM</name>
<gene>
    <name evidence="1" type="ORF">BS639_01190</name>
</gene>
<evidence type="ECO:0000313" key="2">
    <source>
        <dbReference type="Proteomes" id="UP000192722"/>
    </source>
</evidence>
<comment type="caution">
    <text evidence="1">The sequence shown here is derived from an EMBL/GenBank/DDBJ whole genome shotgun (WGS) entry which is preliminary data.</text>
</comment>
<dbReference type="EMBL" id="MRWD01000002">
    <property type="protein sequence ID" value="ORJ22997.1"/>
    <property type="molecule type" value="Genomic_DNA"/>
</dbReference>
<keyword evidence="2" id="KW-1185">Reference proteome</keyword>
<sequence length="61" mass="7182">MRKKERRRVKFNNTTTLKRFNQSQSAPLILQALRVLALHFYDATHIFPFLTFMKAILSGKS</sequence>
<accession>A0ABX3U646</accession>